<feature type="compositionally biased region" description="Basic and acidic residues" evidence="1">
    <location>
        <begin position="83"/>
        <end position="92"/>
    </location>
</feature>
<sequence length="103" mass="11249">MVVFHFLWEKATAATSSREEAPGTQRKVVEWNAPEDAAVGCREQRHGLEIHSNRRIHLTSRDMSPVLRACTGSYGAQASGAESRNDEVDRLVSRARGGDGGLS</sequence>
<comment type="caution">
    <text evidence="2">The sequence shown here is derived from an EMBL/GenBank/DDBJ whole genome shotgun (WGS) entry which is preliminary data.</text>
</comment>
<proteinExistence type="predicted"/>
<protein>
    <submittedName>
        <fullName evidence="2">Uncharacterized protein</fullName>
    </submittedName>
</protein>
<accession>A0A4Y7T8C1</accession>
<name>A0A4Y7T8C1_COPMI</name>
<reference evidence="2 3" key="1">
    <citation type="journal article" date="2019" name="Nat. Ecol. Evol.">
        <title>Megaphylogeny resolves global patterns of mushroom evolution.</title>
        <authorList>
            <person name="Varga T."/>
            <person name="Krizsan K."/>
            <person name="Foldi C."/>
            <person name="Dima B."/>
            <person name="Sanchez-Garcia M."/>
            <person name="Sanchez-Ramirez S."/>
            <person name="Szollosi G.J."/>
            <person name="Szarkandi J.G."/>
            <person name="Papp V."/>
            <person name="Albert L."/>
            <person name="Andreopoulos W."/>
            <person name="Angelini C."/>
            <person name="Antonin V."/>
            <person name="Barry K.W."/>
            <person name="Bougher N.L."/>
            <person name="Buchanan P."/>
            <person name="Buyck B."/>
            <person name="Bense V."/>
            <person name="Catcheside P."/>
            <person name="Chovatia M."/>
            <person name="Cooper J."/>
            <person name="Damon W."/>
            <person name="Desjardin D."/>
            <person name="Finy P."/>
            <person name="Geml J."/>
            <person name="Haridas S."/>
            <person name="Hughes K."/>
            <person name="Justo A."/>
            <person name="Karasinski D."/>
            <person name="Kautmanova I."/>
            <person name="Kiss B."/>
            <person name="Kocsube S."/>
            <person name="Kotiranta H."/>
            <person name="LaButti K.M."/>
            <person name="Lechner B.E."/>
            <person name="Liimatainen K."/>
            <person name="Lipzen A."/>
            <person name="Lukacs Z."/>
            <person name="Mihaltcheva S."/>
            <person name="Morgado L.N."/>
            <person name="Niskanen T."/>
            <person name="Noordeloos M.E."/>
            <person name="Ohm R.A."/>
            <person name="Ortiz-Santana B."/>
            <person name="Ovrebo C."/>
            <person name="Racz N."/>
            <person name="Riley R."/>
            <person name="Savchenko A."/>
            <person name="Shiryaev A."/>
            <person name="Soop K."/>
            <person name="Spirin V."/>
            <person name="Szebenyi C."/>
            <person name="Tomsovsky M."/>
            <person name="Tulloss R.E."/>
            <person name="Uehling J."/>
            <person name="Grigoriev I.V."/>
            <person name="Vagvolgyi C."/>
            <person name="Papp T."/>
            <person name="Martin F.M."/>
            <person name="Miettinen O."/>
            <person name="Hibbett D.S."/>
            <person name="Nagy L.G."/>
        </authorList>
    </citation>
    <scope>NUCLEOTIDE SEQUENCE [LARGE SCALE GENOMIC DNA]</scope>
    <source>
        <strain evidence="2 3">FP101781</strain>
    </source>
</reference>
<evidence type="ECO:0000256" key="1">
    <source>
        <dbReference type="SAM" id="MobiDB-lite"/>
    </source>
</evidence>
<evidence type="ECO:0000313" key="3">
    <source>
        <dbReference type="Proteomes" id="UP000298030"/>
    </source>
</evidence>
<dbReference type="EMBL" id="QPFP01000024">
    <property type="protein sequence ID" value="TEB30204.1"/>
    <property type="molecule type" value="Genomic_DNA"/>
</dbReference>
<organism evidence="2 3">
    <name type="scientific">Coprinellus micaceus</name>
    <name type="common">Glistening ink-cap mushroom</name>
    <name type="synonym">Coprinus micaceus</name>
    <dbReference type="NCBI Taxonomy" id="71717"/>
    <lineage>
        <taxon>Eukaryota</taxon>
        <taxon>Fungi</taxon>
        <taxon>Dikarya</taxon>
        <taxon>Basidiomycota</taxon>
        <taxon>Agaricomycotina</taxon>
        <taxon>Agaricomycetes</taxon>
        <taxon>Agaricomycetidae</taxon>
        <taxon>Agaricales</taxon>
        <taxon>Agaricineae</taxon>
        <taxon>Psathyrellaceae</taxon>
        <taxon>Coprinellus</taxon>
    </lineage>
</organism>
<dbReference type="Proteomes" id="UP000298030">
    <property type="component" value="Unassembled WGS sequence"/>
</dbReference>
<dbReference type="AlphaFoldDB" id="A0A4Y7T8C1"/>
<gene>
    <name evidence="2" type="ORF">FA13DRAFT_1734026</name>
</gene>
<keyword evidence="3" id="KW-1185">Reference proteome</keyword>
<evidence type="ECO:0000313" key="2">
    <source>
        <dbReference type="EMBL" id="TEB30204.1"/>
    </source>
</evidence>
<feature type="region of interest" description="Disordered" evidence="1">
    <location>
        <begin position="75"/>
        <end position="103"/>
    </location>
</feature>